<dbReference type="AlphaFoldDB" id="A0A2M7FCS1"/>
<dbReference type="CDD" id="cd00093">
    <property type="entry name" value="HTH_XRE"/>
    <property type="match status" value="1"/>
</dbReference>
<reference evidence="3" key="1">
    <citation type="submission" date="2017-09" db="EMBL/GenBank/DDBJ databases">
        <title>Depth-based differentiation of microbial function through sediment-hosted aquifers and enrichment of novel symbionts in the deep terrestrial subsurface.</title>
        <authorList>
            <person name="Probst A.J."/>
            <person name="Ladd B."/>
            <person name="Jarett J.K."/>
            <person name="Geller-Mcgrath D.E."/>
            <person name="Sieber C.M.K."/>
            <person name="Emerson J.B."/>
            <person name="Anantharaman K."/>
            <person name="Thomas B.C."/>
            <person name="Malmstrom R."/>
            <person name="Stieglmeier M."/>
            <person name="Klingl A."/>
            <person name="Woyke T."/>
            <person name="Ryan C.M."/>
            <person name="Banfield J.F."/>
        </authorList>
    </citation>
    <scope>NUCLEOTIDE SEQUENCE [LARGE SCALE GENOMIC DNA]</scope>
</reference>
<evidence type="ECO:0000313" key="2">
    <source>
        <dbReference type="EMBL" id="PIV86907.1"/>
    </source>
</evidence>
<name>A0A2M7FCS1_9BACT</name>
<gene>
    <name evidence="2" type="ORF">COW49_02705</name>
</gene>
<dbReference type="Pfam" id="PF01381">
    <property type="entry name" value="HTH_3"/>
    <property type="match status" value="1"/>
</dbReference>
<proteinExistence type="predicted"/>
<comment type="caution">
    <text evidence="2">The sequence shown here is derived from an EMBL/GenBank/DDBJ whole genome shotgun (WGS) entry which is preliminary data.</text>
</comment>
<evidence type="ECO:0000313" key="3">
    <source>
        <dbReference type="Proteomes" id="UP000228497"/>
    </source>
</evidence>
<accession>A0A2M7FCS1</accession>
<dbReference type="Proteomes" id="UP000228497">
    <property type="component" value="Unassembled WGS sequence"/>
</dbReference>
<dbReference type="Gene3D" id="1.10.260.40">
    <property type="entry name" value="lambda repressor-like DNA-binding domains"/>
    <property type="match status" value="1"/>
</dbReference>
<protein>
    <recommendedName>
        <fullName evidence="1">HTH cro/C1-type domain-containing protein</fullName>
    </recommendedName>
</protein>
<dbReference type="SUPFAM" id="SSF47413">
    <property type="entry name" value="lambda repressor-like DNA-binding domains"/>
    <property type="match status" value="1"/>
</dbReference>
<dbReference type="EMBL" id="PFFD01000121">
    <property type="protein sequence ID" value="PIV86907.1"/>
    <property type="molecule type" value="Genomic_DNA"/>
</dbReference>
<dbReference type="InterPro" id="IPR001387">
    <property type="entry name" value="Cro/C1-type_HTH"/>
</dbReference>
<dbReference type="InterPro" id="IPR010982">
    <property type="entry name" value="Lambda_DNA-bd_dom_sf"/>
</dbReference>
<evidence type="ECO:0000259" key="1">
    <source>
        <dbReference type="PROSITE" id="PS50943"/>
    </source>
</evidence>
<organism evidence="2 3">
    <name type="scientific">Candidatus Kaiserbacteria bacterium CG17_big_fil_post_rev_8_21_14_2_50_51_7</name>
    <dbReference type="NCBI Taxonomy" id="1974613"/>
    <lineage>
        <taxon>Bacteria</taxon>
        <taxon>Candidatus Kaiseribacteriota</taxon>
    </lineage>
</organism>
<sequence length="47" mass="5414">MTQEQLAHEMGVSFCTVNRWEKGKSKMSPLAIESLKRVCALRMVEIF</sequence>
<feature type="domain" description="HTH cro/C1-type" evidence="1">
    <location>
        <begin position="1"/>
        <end position="46"/>
    </location>
</feature>
<dbReference type="PROSITE" id="PS50943">
    <property type="entry name" value="HTH_CROC1"/>
    <property type="match status" value="1"/>
</dbReference>
<dbReference type="GO" id="GO:0003677">
    <property type="term" value="F:DNA binding"/>
    <property type="evidence" value="ECO:0007669"/>
    <property type="project" value="InterPro"/>
</dbReference>